<feature type="transmembrane region" description="Helical" evidence="6">
    <location>
        <begin position="177"/>
        <end position="196"/>
    </location>
</feature>
<keyword evidence="2" id="KW-0813">Transport</keyword>
<reference evidence="7 8" key="2">
    <citation type="journal article" date="2021" name="Curr. Genet.">
        <title>Genetic response to nitrogen starvation in the aggressive Eucalyptus foliar pathogen Teratosphaeria destructans.</title>
        <authorList>
            <person name="Havenga M."/>
            <person name="Wingfield B.D."/>
            <person name="Wingfield M.J."/>
            <person name="Dreyer L.L."/>
            <person name="Roets F."/>
            <person name="Aylward J."/>
        </authorList>
    </citation>
    <scope>NUCLEOTIDE SEQUENCE [LARGE SCALE GENOMIC DNA]</scope>
    <source>
        <strain evidence="7">CMW44962</strain>
    </source>
</reference>
<feature type="transmembrane region" description="Helical" evidence="6">
    <location>
        <begin position="459"/>
        <end position="478"/>
    </location>
</feature>
<comment type="subcellular location">
    <subcellularLocation>
        <location evidence="1">Membrane</location>
        <topology evidence="1">Multi-pass membrane protein</topology>
    </subcellularLocation>
</comment>
<protein>
    <submittedName>
        <fullName evidence="7">Amino acid permease</fullName>
    </submittedName>
</protein>
<dbReference type="Gene3D" id="1.20.1740.10">
    <property type="entry name" value="Amino acid/polyamine transporter I"/>
    <property type="match status" value="1"/>
</dbReference>
<dbReference type="GO" id="GO:0016020">
    <property type="term" value="C:membrane"/>
    <property type="evidence" value="ECO:0007669"/>
    <property type="project" value="UniProtKB-SubCell"/>
</dbReference>
<dbReference type="Pfam" id="PF13520">
    <property type="entry name" value="AA_permease_2"/>
    <property type="match status" value="1"/>
</dbReference>
<dbReference type="EMBL" id="RIBY02002434">
    <property type="protein sequence ID" value="KAH9814263.1"/>
    <property type="molecule type" value="Genomic_DNA"/>
</dbReference>
<evidence type="ECO:0000313" key="7">
    <source>
        <dbReference type="EMBL" id="KAH9814263.1"/>
    </source>
</evidence>
<organism evidence="7 8">
    <name type="scientific">Teratosphaeria destructans</name>
    <dbReference type="NCBI Taxonomy" id="418781"/>
    <lineage>
        <taxon>Eukaryota</taxon>
        <taxon>Fungi</taxon>
        <taxon>Dikarya</taxon>
        <taxon>Ascomycota</taxon>
        <taxon>Pezizomycotina</taxon>
        <taxon>Dothideomycetes</taxon>
        <taxon>Dothideomycetidae</taxon>
        <taxon>Mycosphaerellales</taxon>
        <taxon>Teratosphaeriaceae</taxon>
        <taxon>Teratosphaeria</taxon>
    </lineage>
</organism>
<reference evidence="7 8" key="1">
    <citation type="journal article" date="2018" name="IMA Fungus">
        <title>IMA Genome-F 10: Nine draft genome sequences of Claviceps purpurea s.lat., including C. arundinis, C. humidiphila, and C. cf. spartinae, pseudomolecules for the pitch canker pathogen Fusarium circinatum, draft genome of Davidsoniella eucalypti, Grosmannia galeiformis, Quambalaria eucalypti, and Teratosphaeria destructans.</title>
        <authorList>
            <person name="Wingfield B.D."/>
            <person name="Liu M."/>
            <person name="Nguyen H.D."/>
            <person name="Lane F.A."/>
            <person name="Morgan S.W."/>
            <person name="De Vos L."/>
            <person name="Wilken P.M."/>
            <person name="Duong T.A."/>
            <person name="Aylward J."/>
            <person name="Coetzee M.P."/>
            <person name="Dadej K."/>
            <person name="De Beer Z.W."/>
            <person name="Findlay W."/>
            <person name="Havenga M."/>
            <person name="Kolarik M."/>
            <person name="Menzies J.G."/>
            <person name="Naidoo K."/>
            <person name="Pochopski O."/>
            <person name="Shoukouhi P."/>
            <person name="Santana Q.C."/>
            <person name="Seifert K.A."/>
            <person name="Soal N."/>
            <person name="Steenkamp E.T."/>
            <person name="Tatham C.T."/>
            <person name="van der Nest M.A."/>
            <person name="Wingfield M.J."/>
        </authorList>
    </citation>
    <scope>NUCLEOTIDE SEQUENCE [LARGE SCALE GENOMIC DNA]</scope>
    <source>
        <strain evidence="7">CMW44962</strain>
    </source>
</reference>
<dbReference type="PIRSF" id="PIRSF006060">
    <property type="entry name" value="AA_transporter"/>
    <property type="match status" value="1"/>
</dbReference>
<dbReference type="OrthoDB" id="3257095at2759"/>
<evidence type="ECO:0000256" key="3">
    <source>
        <dbReference type="ARBA" id="ARBA00022692"/>
    </source>
</evidence>
<dbReference type="AlphaFoldDB" id="A0A9W7VYR0"/>
<evidence type="ECO:0000256" key="5">
    <source>
        <dbReference type="ARBA" id="ARBA00023136"/>
    </source>
</evidence>
<sequence length="532" mass="58123">MDNIQSPTKPESQISIDDGYDAKAMHEKGGTAGDAVEMARMGKAQELRRNFKFVAILGFVSLLQATWESTLLANWNGLYNGGSGGVIWCTIAVWVLMGCTIASLAEMASMAPTAGGQYHWVSEFAPRSLQGPLSYVVGWFCCLGWVAGVPSCCVQLAGVVQAMVAIQYPNAGFYGNWQTTLLIFLFLFLTVGFNIFGARHLPLVEGLILFLHIFAFFAFLLTMWIIPGPDGHASASEVFTTFNNGGSWSSIGVSCLVGLTTPIWCFIGPDAGAHMSEEMKDASLQLPRAMMWAIIGNGVLGVVMLITFCFCVTDLQTLLNSDSDYPIIQVLYESTGSYAATCVLGSVLVILLFFTTVTTIASSSRQIWAFSRDEGFPFSNWIRYVPPAWEIPVNSLIVCLCVSLIISVINFGSDTTFTAITSVSNAALLFTYIISIGCLRLKRLRGEPLLPGRWSLGRFGGITNDISIAFLMVSFVFSFFPTSPYTSDANWWAEDANYAIFIFAFIALIAAVYYVCGGRRRYVAPVLLVKQE</sequence>
<evidence type="ECO:0000256" key="1">
    <source>
        <dbReference type="ARBA" id="ARBA00004141"/>
    </source>
</evidence>
<feature type="transmembrane region" description="Helical" evidence="6">
    <location>
        <begin position="246"/>
        <end position="268"/>
    </location>
</feature>
<evidence type="ECO:0000256" key="4">
    <source>
        <dbReference type="ARBA" id="ARBA00022989"/>
    </source>
</evidence>
<feature type="transmembrane region" description="Helical" evidence="6">
    <location>
        <begin position="289"/>
        <end position="318"/>
    </location>
</feature>
<feature type="transmembrane region" description="Helical" evidence="6">
    <location>
        <begin position="417"/>
        <end position="439"/>
    </location>
</feature>
<feature type="transmembrane region" description="Helical" evidence="6">
    <location>
        <begin position="338"/>
        <end position="362"/>
    </location>
</feature>
<feature type="transmembrane region" description="Helical" evidence="6">
    <location>
        <begin position="136"/>
        <end position="157"/>
    </location>
</feature>
<gene>
    <name evidence="7" type="ORF">Tdes44962_MAKER05700</name>
</gene>
<evidence type="ECO:0000313" key="8">
    <source>
        <dbReference type="Proteomes" id="UP001138500"/>
    </source>
</evidence>
<dbReference type="Proteomes" id="UP001138500">
    <property type="component" value="Unassembled WGS sequence"/>
</dbReference>
<comment type="caution">
    <text evidence="7">The sequence shown here is derived from an EMBL/GenBank/DDBJ whole genome shotgun (WGS) entry which is preliminary data.</text>
</comment>
<accession>A0A9W7VYR0</accession>
<feature type="transmembrane region" description="Helical" evidence="6">
    <location>
        <begin position="53"/>
        <end position="73"/>
    </location>
</feature>
<keyword evidence="5 6" id="KW-0472">Membrane</keyword>
<keyword evidence="3 6" id="KW-0812">Transmembrane</keyword>
<proteinExistence type="predicted"/>
<feature type="transmembrane region" description="Helical" evidence="6">
    <location>
        <begin position="498"/>
        <end position="516"/>
    </location>
</feature>
<keyword evidence="4 6" id="KW-1133">Transmembrane helix</keyword>
<feature type="transmembrane region" description="Helical" evidence="6">
    <location>
        <begin position="391"/>
        <end position="411"/>
    </location>
</feature>
<name>A0A9W7VYR0_9PEZI</name>
<dbReference type="PANTHER" id="PTHR45649:SF2">
    <property type="entry name" value="ACID PERMEASE, PUTATIVE-RELATED"/>
    <property type="match status" value="1"/>
</dbReference>
<keyword evidence="8" id="KW-1185">Reference proteome</keyword>
<feature type="transmembrane region" description="Helical" evidence="6">
    <location>
        <begin position="85"/>
        <end position="105"/>
    </location>
</feature>
<dbReference type="GO" id="GO:0022857">
    <property type="term" value="F:transmembrane transporter activity"/>
    <property type="evidence" value="ECO:0007669"/>
    <property type="project" value="InterPro"/>
</dbReference>
<feature type="transmembrane region" description="Helical" evidence="6">
    <location>
        <begin position="208"/>
        <end position="226"/>
    </location>
</feature>
<dbReference type="InterPro" id="IPR002293">
    <property type="entry name" value="AA/rel_permease1"/>
</dbReference>
<evidence type="ECO:0000256" key="2">
    <source>
        <dbReference type="ARBA" id="ARBA00022448"/>
    </source>
</evidence>
<evidence type="ECO:0000256" key="6">
    <source>
        <dbReference type="SAM" id="Phobius"/>
    </source>
</evidence>
<dbReference type="PANTHER" id="PTHR45649">
    <property type="entry name" value="AMINO-ACID PERMEASE BAT1"/>
    <property type="match status" value="1"/>
</dbReference>